<organism evidence="7 8">
    <name type="scientific">Alicyclobacillus fastidiosus</name>
    <dbReference type="NCBI Taxonomy" id="392011"/>
    <lineage>
        <taxon>Bacteria</taxon>
        <taxon>Bacillati</taxon>
        <taxon>Bacillota</taxon>
        <taxon>Bacilli</taxon>
        <taxon>Bacillales</taxon>
        <taxon>Alicyclobacillaceae</taxon>
        <taxon>Alicyclobacillus</taxon>
    </lineage>
</organism>
<dbReference type="CDD" id="cd00571">
    <property type="entry name" value="UreE"/>
    <property type="match status" value="1"/>
</dbReference>
<proteinExistence type="inferred from homology"/>
<name>A0ABY6ZFA6_9BACL</name>
<keyword evidence="4 5" id="KW-0143">Chaperone</keyword>
<evidence type="ECO:0000256" key="1">
    <source>
        <dbReference type="ARBA" id="ARBA00004496"/>
    </source>
</evidence>
<dbReference type="PIRSF" id="PIRSF036402">
    <property type="entry name" value="Ureas_acces_UreE"/>
    <property type="match status" value="1"/>
</dbReference>
<evidence type="ECO:0000256" key="5">
    <source>
        <dbReference type="HAMAP-Rule" id="MF_00822"/>
    </source>
</evidence>
<dbReference type="InterPro" id="IPR007864">
    <property type="entry name" value="UreE_C_dom"/>
</dbReference>
<dbReference type="SUPFAM" id="SSF69737">
    <property type="entry name" value="Urease metallochaperone UreE, C-terminal domain"/>
    <property type="match status" value="1"/>
</dbReference>
<evidence type="ECO:0000256" key="2">
    <source>
        <dbReference type="ARBA" id="ARBA00022490"/>
    </source>
</evidence>
<dbReference type="RefSeq" id="WP_268005092.1">
    <property type="nucleotide sequence ID" value="NZ_BSUT01000001.1"/>
</dbReference>
<evidence type="ECO:0000256" key="3">
    <source>
        <dbReference type="ARBA" id="ARBA00022596"/>
    </source>
</evidence>
<evidence type="ECO:0000259" key="6">
    <source>
        <dbReference type="SMART" id="SM00988"/>
    </source>
</evidence>
<dbReference type="Gene3D" id="2.60.260.20">
    <property type="entry name" value="Urease metallochaperone UreE, N-terminal domain"/>
    <property type="match status" value="1"/>
</dbReference>
<dbReference type="InterPro" id="IPR036118">
    <property type="entry name" value="UreE_N_sf"/>
</dbReference>
<dbReference type="InterPro" id="IPR004029">
    <property type="entry name" value="UreE_N"/>
</dbReference>
<feature type="domain" description="UreE urease accessory N-terminal" evidence="6">
    <location>
        <begin position="2"/>
        <end position="67"/>
    </location>
</feature>
<dbReference type="EMBL" id="CP104067">
    <property type="protein sequence ID" value="WAH41182.1"/>
    <property type="molecule type" value="Genomic_DNA"/>
</dbReference>
<evidence type="ECO:0000256" key="4">
    <source>
        <dbReference type="ARBA" id="ARBA00023186"/>
    </source>
</evidence>
<dbReference type="Pfam" id="PF05194">
    <property type="entry name" value="UreE_C"/>
    <property type="match status" value="1"/>
</dbReference>
<evidence type="ECO:0000313" key="8">
    <source>
        <dbReference type="Proteomes" id="UP001164761"/>
    </source>
</evidence>
<comment type="function">
    <text evidence="5">Involved in urease metallocenter assembly. Binds nickel. Probably functions as a nickel donor during metallocenter assembly.</text>
</comment>
<gene>
    <name evidence="5" type="primary">ureE</name>
    <name evidence="7" type="ORF">NZD89_23420</name>
</gene>
<dbReference type="SUPFAM" id="SSF69287">
    <property type="entry name" value="Urease metallochaperone UreE, N-terminal domain"/>
    <property type="match status" value="1"/>
</dbReference>
<comment type="subcellular location">
    <subcellularLocation>
        <location evidence="1 5">Cytoplasm</location>
    </subcellularLocation>
</comment>
<dbReference type="Proteomes" id="UP001164761">
    <property type="component" value="Chromosome"/>
</dbReference>
<dbReference type="Gene3D" id="3.30.70.790">
    <property type="entry name" value="UreE, C-terminal domain"/>
    <property type="match status" value="1"/>
</dbReference>
<reference evidence="7" key="1">
    <citation type="submission" date="2022-08" db="EMBL/GenBank/DDBJ databases">
        <title>Alicyclobacillus fastidiosus DSM 17978, complete genome.</title>
        <authorList>
            <person name="Wang Q."/>
            <person name="Cai R."/>
            <person name="Wang Z."/>
        </authorList>
    </citation>
    <scope>NUCLEOTIDE SEQUENCE</scope>
    <source>
        <strain evidence="7">DSM 17978</strain>
    </source>
</reference>
<keyword evidence="8" id="KW-1185">Reference proteome</keyword>
<accession>A0ABY6ZFA6</accession>
<dbReference type="HAMAP" id="MF_00822">
    <property type="entry name" value="UreE"/>
    <property type="match status" value="1"/>
</dbReference>
<evidence type="ECO:0000313" key="7">
    <source>
        <dbReference type="EMBL" id="WAH41182.1"/>
    </source>
</evidence>
<dbReference type="SMART" id="SM00988">
    <property type="entry name" value="UreE_N"/>
    <property type="match status" value="1"/>
</dbReference>
<sequence>MKVTAIRGREDDFPDCARDELLLESDDLARRVFRKKTASGREVKVSLPRNTILRPGDVLLVEDGCIVVVRVVPEWVLVVRPTTFEQIAEAGHQLGNRHIPIQIYDDEIIVAYHPLLETLFQGLEIPCERVLRTLDQPFLHIFAPHMH</sequence>
<dbReference type="InterPro" id="IPR012406">
    <property type="entry name" value="UreE"/>
</dbReference>
<keyword evidence="3 5" id="KW-0533">Nickel</keyword>
<comment type="similarity">
    <text evidence="5">Belongs to the UreE family.</text>
</comment>
<keyword evidence="2 5" id="KW-0963">Cytoplasm</keyword>
<protein>
    <recommendedName>
        <fullName evidence="5">Urease accessory protein UreE</fullName>
    </recommendedName>
</protein>
<dbReference type="Pfam" id="PF02814">
    <property type="entry name" value="UreE_N"/>
    <property type="match status" value="1"/>
</dbReference>